<sequence>MAPSSKGTNPAPNYTVTMNRVQTQIEAQLRIVRSFMPSRPPATQQSTSSAKTTFSALASTSKPATSSSTFQSRQQTQKQDSESLFTETRAQDPNAGLGFGGSSKRNSEREKERENQILRSRLLGRKRGAGNASGRTSRREESSDEEPGRSGLGRAKKRARRDVLKEEEEKEGEEILSPGAELEAPESAGSAEKVGAAQSNDGALKEEDDGDVITKDGPKIALGDNPMSIDAKGASEQKKSKKRKKKRKKNKSKDAEGE</sequence>
<protein>
    <submittedName>
        <fullName evidence="2">Uncharacterized protein</fullName>
    </submittedName>
</protein>
<feature type="compositionally biased region" description="Low complexity" evidence="1">
    <location>
        <begin position="42"/>
        <end position="78"/>
    </location>
</feature>
<feature type="compositionally biased region" description="Acidic residues" evidence="1">
    <location>
        <begin position="165"/>
        <end position="174"/>
    </location>
</feature>
<name>A0A553IB49_9PEZI</name>
<accession>A0A553IB49</accession>
<organism evidence="2 3">
    <name type="scientific">Xylaria flabelliformis</name>
    <dbReference type="NCBI Taxonomy" id="2512241"/>
    <lineage>
        <taxon>Eukaryota</taxon>
        <taxon>Fungi</taxon>
        <taxon>Dikarya</taxon>
        <taxon>Ascomycota</taxon>
        <taxon>Pezizomycotina</taxon>
        <taxon>Sordariomycetes</taxon>
        <taxon>Xylariomycetidae</taxon>
        <taxon>Xylariales</taxon>
        <taxon>Xylariaceae</taxon>
        <taxon>Xylaria</taxon>
    </lineage>
</organism>
<reference evidence="3" key="1">
    <citation type="submission" date="2019-06" db="EMBL/GenBank/DDBJ databases">
        <title>Draft genome sequence of the griseofulvin-producing fungus Xylaria cubensis strain G536.</title>
        <authorList>
            <person name="Mead M.E."/>
            <person name="Raja H.A."/>
            <person name="Steenwyk J.L."/>
            <person name="Knowles S.L."/>
            <person name="Oberlies N.H."/>
            <person name="Rokas A."/>
        </authorList>
    </citation>
    <scope>NUCLEOTIDE SEQUENCE [LARGE SCALE GENOMIC DNA]</scope>
    <source>
        <strain evidence="3">G536</strain>
    </source>
</reference>
<proteinExistence type="predicted"/>
<dbReference type="OrthoDB" id="4775230at2759"/>
<gene>
    <name evidence="2" type="ORF">FHL15_001707</name>
</gene>
<feature type="region of interest" description="Disordered" evidence="1">
    <location>
        <begin position="34"/>
        <end position="258"/>
    </location>
</feature>
<comment type="caution">
    <text evidence="2">The sequence shown here is derived from an EMBL/GenBank/DDBJ whole genome shotgun (WGS) entry which is preliminary data.</text>
</comment>
<evidence type="ECO:0000256" key="1">
    <source>
        <dbReference type="SAM" id="MobiDB-lite"/>
    </source>
</evidence>
<dbReference type="Proteomes" id="UP000319160">
    <property type="component" value="Unassembled WGS sequence"/>
</dbReference>
<dbReference type="AlphaFoldDB" id="A0A553IB49"/>
<evidence type="ECO:0000313" key="3">
    <source>
        <dbReference type="Proteomes" id="UP000319160"/>
    </source>
</evidence>
<dbReference type="EMBL" id="VFLP01000006">
    <property type="protein sequence ID" value="TRX97429.1"/>
    <property type="molecule type" value="Genomic_DNA"/>
</dbReference>
<evidence type="ECO:0000313" key="2">
    <source>
        <dbReference type="EMBL" id="TRX97429.1"/>
    </source>
</evidence>
<keyword evidence="3" id="KW-1185">Reference proteome</keyword>
<feature type="compositionally biased region" description="Basic residues" evidence="1">
    <location>
        <begin position="239"/>
        <end position="251"/>
    </location>
</feature>
<feature type="compositionally biased region" description="Basic and acidic residues" evidence="1">
    <location>
        <begin position="105"/>
        <end position="116"/>
    </location>
</feature>